<comment type="caution">
    <text evidence="2">The sequence shown here is derived from an EMBL/GenBank/DDBJ whole genome shotgun (WGS) entry which is preliminary data.</text>
</comment>
<organism evidence="2 3">
    <name type="scientific">Rhodopirellula islandica</name>
    <dbReference type="NCBI Taxonomy" id="595434"/>
    <lineage>
        <taxon>Bacteria</taxon>
        <taxon>Pseudomonadati</taxon>
        <taxon>Planctomycetota</taxon>
        <taxon>Planctomycetia</taxon>
        <taxon>Pirellulales</taxon>
        <taxon>Pirellulaceae</taxon>
        <taxon>Rhodopirellula</taxon>
    </lineage>
</organism>
<reference evidence="2" key="1">
    <citation type="submission" date="2015-05" db="EMBL/GenBank/DDBJ databases">
        <title>Permanent draft genome of Rhodopirellula islandicus K833.</title>
        <authorList>
            <person name="Kizina J."/>
            <person name="Richter M."/>
            <person name="Glockner F.O."/>
            <person name="Harder J."/>
        </authorList>
    </citation>
    <scope>NUCLEOTIDE SEQUENCE [LARGE SCALE GENOMIC DNA]</scope>
    <source>
        <strain evidence="2">K833</strain>
    </source>
</reference>
<proteinExistence type="predicted"/>
<dbReference type="PATRIC" id="fig|595434.4.peg.2380"/>
<dbReference type="STRING" id="595434.RISK_002494"/>
<protein>
    <submittedName>
        <fullName evidence="2">Uncharacterized protein</fullName>
    </submittedName>
</protein>
<accession>A0A0J1BH24</accession>
<dbReference type="EMBL" id="LECT01000017">
    <property type="protein sequence ID" value="KLU05862.1"/>
    <property type="molecule type" value="Genomic_DNA"/>
</dbReference>
<feature type="region of interest" description="Disordered" evidence="1">
    <location>
        <begin position="29"/>
        <end position="53"/>
    </location>
</feature>
<sequence length="95" mass="10611">MNSSLKEAVLQRPLPDCLTRSADSRIAGLYNPDKRNLPKNLLPPPLGSQSNFETKLQLPRNLQGNEGLERMKQLWFQFVRLGISAAALTESPPLI</sequence>
<dbReference type="AlphaFoldDB" id="A0A0J1BH24"/>
<evidence type="ECO:0000256" key="1">
    <source>
        <dbReference type="SAM" id="MobiDB-lite"/>
    </source>
</evidence>
<name>A0A0J1BH24_RHOIS</name>
<keyword evidence="3" id="KW-1185">Reference proteome</keyword>
<evidence type="ECO:0000313" key="3">
    <source>
        <dbReference type="Proteomes" id="UP000036367"/>
    </source>
</evidence>
<gene>
    <name evidence="2" type="ORF">RISK_002494</name>
</gene>
<dbReference type="Proteomes" id="UP000036367">
    <property type="component" value="Unassembled WGS sequence"/>
</dbReference>
<evidence type="ECO:0000313" key="2">
    <source>
        <dbReference type="EMBL" id="KLU05862.1"/>
    </source>
</evidence>